<gene>
    <name evidence="1" type="ORF">BDK51DRAFT_33136</name>
</gene>
<keyword evidence="2" id="KW-1185">Reference proteome</keyword>
<name>A0A4P9WHM9_9FUNG</name>
<dbReference type="EMBL" id="KZ994680">
    <property type="protein sequence ID" value="RKO92341.1"/>
    <property type="molecule type" value="Genomic_DNA"/>
</dbReference>
<reference evidence="2" key="1">
    <citation type="journal article" date="2018" name="Nat. Microbiol.">
        <title>Leveraging single-cell genomics to expand the fungal tree of life.</title>
        <authorList>
            <person name="Ahrendt S.R."/>
            <person name="Quandt C.A."/>
            <person name="Ciobanu D."/>
            <person name="Clum A."/>
            <person name="Salamov A."/>
            <person name="Andreopoulos B."/>
            <person name="Cheng J.F."/>
            <person name="Woyke T."/>
            <person name="Pelin A."/>
            <person name="Henrissat B."/>
            <person name="Reynolds N.K."/>
            <person name="Benny G.L."/>
            <person name="Smith M.E."/>
            <person name="James T.Y."/>
            <person name="Grigoriev I.V."/>
        </authorList>
    </citation>
    <scope>NUCLEOTIDE SEQUENCE [LARGE SCALE GENOMIC DNA]</scope>
</reference>
<organism evidence="1 2">
    <name type="scientific">Blyttiomyces helicus</name>
    <dbReference type="NCBI Taxonomy" id="388810"/>
    <lineage>
        <taxon>Eukaryota</taxon>
        <taxon>Fungi</taxon>
        <taxon>Fungi incertae sedis</taxon>
        <taxon>Chytridiomycota</taxon>
        <taxon>Chytridiomycota incertae sedis</taxon>
        <taxon>Chytridiomycetes</taxon>
        <taxon>Chytridiomycetes incertae sedis</taxon>
        <taxon>Blyttiomyces</taxon>
    </lineage>
</organism>
<accession>A0A4P9WHM9</accession>
<protein>
    <submittedName>
        <fullName evidence="1">Uncharacterized protein</fullName>
    </submittedName>
</protein>
<evidence type="ECO:0000313" key="1">
    <source>
        <dbReference type="EMBL" id="RKO92341.1"/>
    </source>
</evidence>
<sequence>MTWLRHVLDDAQRASTPIAAKPIASKSNSRKNKLKNFNLVGERFRTKDGVHEDEVEPSFTPNTSKIDLSNNKLKHFKVVLERLRTRHDDYESEESLDDSETDQ</sequence>
<dbReference type="Proteomes" id="UP000269721">
    <property type="component" value="Unassembled WGS sequence"/>
</dbReference>
<proteinExistence type="predicted"/>
<dbReference type="AlphaFoldDB" id="A0A4P9WHM9"/>
<evidence type="ECO:0000313" key="2">
    <source>
        <dbReference type="Proteomes" id="UP000269721"/>
    </source>
</evidence>